<organism evidence="8 9">
    <name type="scientific">Neonectria magnoliae</name>
    <dbReference type="NCBI Taxonomy" id="2732573"/>
    <lineage>
        <taxon>Eukaryota</taxon>
        <taxon>Fungi</taxon>
        <taxon>Dikarya</taxon>
        <taxon>Ascomycota</taxon>
        <taxon>Pezizomycotina</taxon>
        <taxon>Sordariomycetes</taxon>
        <taxon>Hypocreomycetidae</taxon>
        <taxon>Hypocreales</taxon>
        <taxon>Nectriaceae</taxon>
        <taxon>Neonectria</taxon>
    </lineage>
</organism>
<keyword evidence="3" id="KW-0805">Transcription regulation</keyword>
<evidence type="ECO:0000313" key="9">
    <source>
        <dbReference type="Proteomes" id="UP001498421"/>
    </source>
</evidence>
<dbReference type="PANTHER" id="PTHR31313">
    <property type="entry name" value="TY1 ENHANCER ACTIVATOR"/>
    <property type="match status" value="1"/>
</dbReference>
<name>A0ABR1HTN8_9HYPO</name>
<proteinExistence type="predicted"/>
<evidence type="ECO:0000256" key="5">
    <source>
        <dbReference type="ARBA" id="ARBA00023163"/>
    </source>
</evidence>
<keyword evidence="2" id="KW-0862">Zinc</keyword>
<keyword evidence="4" id="KW-0238">DNA-binding</keyword>
<evidence type="ECO:0000256" key="6">
    <source>
        <dbReference type="ARBA" id="ARBA00023242"/>
    </source>
</evidence>
<evidence type="ECO:0000313" key="8">
    <source>
        <dbReference type="EMBL" id="KAK7424585.1"/>
    </source>
</evidence>
<evidence type="ECO:0008006" key="10">
    <source>
        <dbReference type="Google" id="ProtNLM"/>
    </source>
</evidence>
<comment type="caution">
    <text evidence="8">The sequence shown here is derived from an EMBL/GenBank/DDBJ whole genome shotgun (WGS) entry which is preliminary data.</text>
</comment>
<evidence type="ECO:0000256" key="1">
    <source>
        <dbReference type="ARBA" id="ARBA00022723"/>
    </source>
</evidence>
<keyword evidence="1" id="KW-0479">Metal-binding</keyword>
<evidence type="ECO:0000256" key="7">
    <source>
        <dbReference type="SAM" id="MobiDB-lite"/>
    </source>
</evidence>
<gene>
    <name evidence="8" type="ORF">QQZ08_008595</name>
</gene>
<dbReference type="EMBL" id="JAZAVK010000090">
    <property type="protein sequence ID" value="KAK7424585.1"/>
    <property type="molecule type" value="Genomic_DNA"/>
</dbReference>
<dbReference type="Proteomes" id="UP001498421">
    <property type="component" value="Unassembled WGS sequence"/>
</dbReference>
<protein>
    <recommendedName>
        <fullName evidence="10">Transcription factor domain-containing protein</fullName>
    </recommendedName>
</protein>
<feature type="region of interest" description="Disordered" evidence="7">
    <location>
        <begin position="1"/>
        <end position="22"/>
    </location>
</feature>
<evidence type="ECO:0000256" key="4">
    <source>
        <dbReference type="ARBA" id="ARBA00023125"/>
    </source>
</evidence>
<dbReference type="PANTHER" id="PTHR31313:SF86">
    <property type="entry name" value="ZN(2)-C6 FUNGAL-TYPE DOMAIN-CONTAINING PROTEIN"/>
    <property type="match status" value="1"/>
</dbReference>
<evidence type="ECO:0000256" key="2">
    <source>
        <dbReference type="ARBA" id="ARBA00022833"/>
    </source>
</evidence>
<keyword evidence="5" id="KW-0804">Transcription</keyword>
<evidence type="ECO:0000256" key="3">
    <source>
        <dbReference type="ARBA" id="ARBA00023015"/>
    </source>
</evidence>
<keyword evidence="6" id="KW-0539">Nucleus</keyword>
<reference evidence="8 9" key="1">
    <citation type="journal article" date="2025" name="Microbiol. Resour. Announc.">
        <title>Draft genome sequences for Neonectria magnoliae and Neonectria punicea, canker pathogens of Liriodendron tulipifera and Acer saccharum in West Virginia.</title>
        <authorList>
            <person name="Petronek H.M."/>
            <person name="Kasson M.T."/>
            <person name="Metheny A.M."/>
            <person name="Stauder C.M."/>
            <person name="Lovett B."/>
            <person name="Lynch S.C."/>
            <person name="Garnas J.R."/>
            <person name="Kasson L.R."/>
            <person name="Stajich J.E."/>
        </authorList>
    </citation>
    <scope>NUCLEOTIDE SEQUENCE [LARGE SCALE GENOMIC DNA]</scope>
    <source>
        <strain evidence="8 9">NRRL 64651</strain>
    </source>
</reference>
<dbReference type="InterPro" id="IPR051615">
    <property type="entry name" value="Transcr_Regulatory_Elem"/>
</dbReference>
<feature type="compositionally biased region" description="Basic and acidic residues" evidence="7">
    <location>
        <begin position="11"/>
        <end position="22"/>
    </location>
</feature>
<sequence>MFDEESPSQQEGHKSNLDSDNRARDQLLAATARQRQLELMNLKHGKLDFDGTDPDLGKQLLSVFWNRQHYSGSVVYRPVFMRDMACNGPYFSEFLLNALLFSASKYSPDANCSSEASESEAAVLDKVQSIYQGRPARLREIDNRVPIKFLDEYEELEPFHTLTYSLTPKQLDYPTYSVSTFEQLCKFGIIMDRIVCNLYAERSLSKDAVELLQTSRILYDELKDWRGALPSHLVVQLDNPASSTVLPHTLSLHSMYNSLVILLHRPFVSDGHLQSVSTSAASDAFGICAAAALEIHRILQLYQKSFCMMTAPYFVSYATYVSATIHVRIAAQRVADSEAHKCLQNCLDVLAQHQIKCHAPRRTTRILRGLIQRLNVNLRNAPSVDNSGVETPETSSPVNRLLPVDIGHQLHPNKASHESIDPILTNLDIDEIMKSFDYEATLPGQDSAKQFMFTPADELNPQFGELNMISDSLLLLDPLFGIGDSHDWAQQNG</sequence>
<keyword evidence="9" id="KW-1185">Reference proteome</keyword>
<accession>A0ABR1HTN8</accession>
<dbReference type="CDD" id="cd12148">
    <property type="entry name" value="fungal_TF_MHR"/>
    <property type="match status" value="1"/>
</dbReference>